<dbReference type="Proteomes" id="UP001163603">
    <property type="component" value="Chromosome 9"/>
</dbReference>
<evidence type="ECO:0000313" key="1">
    <source>
        <dbReference type="EMBL" id="KAJ0027889.1"/>
    </source>
</evidence>
<keyword evidence="2" id="KW-1185">Reference proteome</keyword>
<evidence type="ECO:0000313" key="2">
    <source>
        <dbReference type="Proteomes" id="UP001163603"/>
    </source>
</evidence>
<proteinExistence type="predicted"/>
<dbReference type="EMBL" id="CM047744">
    <property type="protein sequence ID" value="KAJ0027889.1"/>
    <property type="molecule type" value="Genomic_DNA"/>
</dbReference>
<reference evidence="2" key="1">
    <citation type="journal article" date="2023" name="G3 (Bethesda)">
        <title>Genome assembly and association tests identify interacting loci associated with vigor, precocity, and sex in interspecific pistachio rootstocks.</title>
        <authorList>
            <person name="Palmer W."/>
            <person name="Jacygrad E."/>
            <person name="Sagayaradj S."/>
            <person name="Cavanaugh K."/>
            <person name="Han R."/>
            <person name="Bertier L."/>
            <person name="Beede B."/>
            <person name="Kafkas S."/>
            <person name="Golino D."/>
            <person name="Preece J."/>
            <person name="Michelmore R."/>
        </authorList>
    </citation>
    <scope>NUCLEOTIDE SEQUENCE [LARGE SCALE GENOMIC DNA]</scope>
</reference>
<protein>
    <submittedName>
        <fullName evidence="1">Uncharacterized protein</fullName>
    </submittedName>
</protein>
<name>A0ACC0Y3Z2_9ROSI</name>
<comment type="caution">
    <text evidence="1">The sequence shown here is derived from an EMBL/GenBank/DDBJ whole genome shotgun (WGS) entry which is preliminary data.</text>
</comment>
<accession>A0ACC0Y3Z2</accession>
<sequence length="97" mass="10749">MAACFRFKRLSYLPFFVPNSALSHSSASEVFTLHRFRRSSQPVTAARWSVGVRGALHFFSLQLLHKFRSSPSPVTAADLPSSRAQLIQQPPSADSAM</sequence>
<gene>
    <name evidence="1" type="ORF">Pint_35181</name>
</gene>
<organism evidence="1 2">
    <name type="scientific">Pistacia integerrima</name>
    <dbReference type="NCBI Taxonomy" id="434235"/>
    <lineage>
        <taxon>Eukaryota</taxon>
        <taxon>Viridiplantae</taxon>
        <taxon>Streptophyta</taxon>
        <taxon>Embryophyta</taxon>
        <taxon>Tracheophyta</taxon>
        <taxon>Spermatophyta</taxon>
        <taxon>Magnoliopsida</taxon>
        <taxon>eudicotyledons</taxon>
        <taxon>Gunneridae</taxon>
        <taxon>Pentapetalae</taxon>
        <taxon>rosids</taxon>
        <taxon>malvids</taxon>
        <taxon>Sapindales</taxon>
        <taxon>Anacardiaceae</taxon>
        <taxon>Pistacia</taxon>
    </lineage>
</organism>